<keyword evidence="7 11" id="KW-0274">FAD</keyword>
<dbReference type="PANTHER" id="PTHR30040">
    <property type="entry name" value="THIAMINE BIOSYNTHESIS LIPOPROTEIN APBE"/>
    <property type="match status" value="1"/>
</dbReference>
<dbReference type="GO" id="GO:0016740">
    <property type="term" value="F:transferase activity"/>
    <property type="evidence" value="ECO:0007669"/>
    <property type="project" value="UniProtKB-KW"/>
</dbReference>
<evidence type="ECO:0000256" key="6">
    <source>
        <dbReference type="ARBA" id="ARBA00022723"/>
    </source>
</evidence>
<dbReference type="InterPro" id="IPR003374">
    <property type="entry name" value="ApbE-like_sf"/>
</dbReference>
<evidence type="ECO:0000256" key="10">
    <source>
        <dbReference type="ARBA" id="ARBA00048540"/>
    </source>
</evidence>
<dbReference type="Gene3D" id="3.10.520.10">
    <property type="entry name" value="ApbE-like domains"/>
    <property type="match status" value="1"/>
</dbReference>
<name>A0ABY4CDQ1_9BACL</name>
<evidence type="ECO:0000256" key="7">
    <source>
        <dbReference type="ARBA" id="ARBA00022827"/>
    </source>
</evidence>
<evidence type="ECO:0000256" key="3">
    <source>
        <dbReference type="ARBA" id="ARBA00016337"/>
    </source>
</evidence>
<keyword evidence="4 11" id="KW-0285">Flavoprotein</keyword>
<keyword evidence="13" id="KW-1185">Reference proteome</keyword>
<evidence type="ECO:0000313" key="12">
    <source>
        <dbReference type="EMBL" id="UOF88660.1"/>
    </source>
</evidence>
<reference evidence="12" key="1">
    <citation type="submission" date="2021-12" db="EMBL/GenBank/DDBJ databases">
        <title>Alicyclobacillaceae gen. nov., sp. nov., isolated from chalcocite enrichment system.</title>
        <authorList>
            <person name="Jiang Z."/>
        </authorList>
    </citation>
    <scope>NUCLEOTIDE SEQUENCE</scope>
    <source>
        <strain evidence="12">MYW30-H2</strain>
    </source>
</reference>
<dbReference type="RefSeq" id="WP_347435337.1">
    <property type="nucleotide sequence ID" value="NZ_CP089291.1"/>
</dbReference>
<proteinExistence type="inferred from homology"/>
<evidence type="ECO:0000256" key="4">
    <source>
        <dbReference type="ARBA" id="ARBA00022630"/>
    </source>
</evidence>
<dbReference type="PANTHER" id="PTHR30040:SF2">
    <property type="entry name" value="FAD:PROTEIN FMN TRANSFERASE"/>
    <property type="match status" value="1"/>
</dbReference>
<dbReference type="EMBL" id="CP089291">
    <property type="protein sequence ID" value="UOF88660.1"/>
    <property type="molecule type" value="Genomic_DNA"/>
</dbReference>
<dbReference type="SUPFAM" id="SSF143631">
    <property type="entry name" value="ApbE-like"/>
    <property type="match status" value="1"/>
</dbReference>
<accession>A0ABY4CDQ1</accession>
<gene>
    <name evidence="12" type="ORF">LSG31_11925</name>
</gene>
<dbReference type="PIRSF" id="PIRSF006268">
    <property type="entry name" value="ApbE"/>
    <property type="match status" value="1"/>
</dbReference>
<dbReference type="Pfam" id="PF02424">
    <property type="entry name" value="ApbE"/>
    <property type="match status" value="1"/>
</dbReference>
<evidence type="ECO:0000313" key="13">
    <source>
        <dbReference type="Proteomes" id="UP000830167"/>
    </source>
</evidence>
<protein>
    <recommendedName>
        <fullName evidence="3 11">FAD:protein FMN transferase</fullName>
        <ecNumber evidence="2 11">2.7.1.180</ecNumber>
    </recommendedName>
    <alternativeName>
        <fullName evidence="9 11">Flavin transferase</fullName>
    </alternativeName>
</protein>
<evidence type="ECO:0000256" key="11">
    <source>
        <dbReference type="PIRNR" id="PIRNR006268"/>
    </source>
</evidence>
<keyword evidence="6 11" id="KW-0479">Metal-binding</keyword>
<keyword evidence="5 11" id="KW-0808">Transferase</keyword>
<organism evidence="12 13">
    <name type="scientific">Fodinisporobacter ferrooxydans</name>
    <dbReference type="NCBI Taxonomy" id="2901836"/>
    <lineage>
        <taxon>Bacteria</taxon>
        <taxon>Bacillati</taxon>
        <taxon>Bacillota</taxon>
        <taxon>Bacilli</taxon>
        <taxon>Bacillales</taxon>
        <taxon>Alicyclobacillaceae</taxon>
        <taxon>Fodinisporobacter</taxon>
    </lineage>
</organism>
<evidence type="ECO:0000256" key="5">
    <source>
        <dbReference type="ARBA" id="ARBA00022679"/>
    </source>
</evidence>
<dbReference type="Proteomes" id="UP000830167">
    <property type="component" value="Chromosome"/>
</dbReference>
<evidence type="ECO:0000256" key="2">
    <source>
        <dbReference type="ARBA" id="ARBA00011955"/>
    </source>
</evidence>
<evidence type="ECO:0000256" key="9">
    <source>
        <dbReference type="ARBA" id="ARBA00031306"/>
    </source>
</evidence>
<dbReference type="EC" id="2.7.1.180" evidence="2 11"/>
<evidence type="ECO:0000256" key="1">
    <source>
        <dbReference type="ARBA" id="ARBA00001946"/>
    </source>
</evidence>
<sequence length="303" mass="34300">MNQLSFTFRAMNTQVELLLEPYEQQAFEKEELCTYIQLLFQQVEHICSRFLPESELSILNRTTERDMPLSPLLFEVLINAYNAWKYTDGMFNPCLLPQLEAAGYDKSMENITDSEDKLPMHPFFAYAKLPFEIDTNRKTVRLSQGMKIDLGGIAKGWTVDHAADYLKQFGAGFINAGGDLRVFGDRDEFWHIGVENPFDPNKDLGTLAIRNGAVATSSTWKRRWKRGGNWMTHLIDPRTGRPTQSEIVSATVTAPTAKEADVWAKTVLLLGVEQGTKFVQERQAQAVLVDQNQQVRSVPSGFA</sequence>
<dbReference type="InterPro" id="IPR024932">
    <property type="entry name" value="ApbE"/>
</dbReference>
<comment type="cofactor">
    <cofactor evidence="1">
        <name>Mg(2+)</name>
        <dbReference type="ChEBI" id="CHEBI:18420"/>
    </cofactor>
</comment>
<evidence type="ECO:0000256" key="8">
    <source>
        <dbReference type="ARBA" id="ARBA00022842"/>
    </source>
</evidence>
<comment type="catalytic activity">
    <reaction evidence="10 11">
        <text>L-threonyl-[protein] + FAD = FMN-L-threonyl-[protein] + AMP + H(+)</text>
        <dbReference type="Rhea" id="RHEA:36847"/>
        <dbReference type="Rhea" id="RHEA-COMP:11060"/>
        <dbReference type="Rhea" id="RHEA-COMP:11061"/>
        <dbReference type="ChEBI" id="CHEBI:15378"/>
        <dbReference type="ChEBI" id="CHEBI:30013"/>
        <dbReference type="ChEBI" id="CHEBI:57692"/>
        <dbReference type="ChEBI" id="CHEBI:74257"/>
        <dbReference type="ChEBI" id="CHEBI:456215"/>
        <dbReference type="EC" id="2.7.1.180"/>
    </reaction>
</comment>
<comment type="similarity">
    <text evidence="11">Belongs to the ApbE family.</text>
</comment>
<keyword evidence="8 11" id="KW-0460">Magnesium</keyword>